<accession>A0ABV3Q931</accession>
<dbReference type="PANTHER" id="PTHR43674">
    <property type="entry name" value="NITRILASE C965.09-RELATED"/>
    <property type="match status" value="1"/>
</dbReference>
<keyword evidence="4" id="KW-1185">Reference proteome</keyword>
<dbReference type="GO" id="GO:0016787">
    <property type="term" value="F:hydrolase activity"/>
    <property type="evidence" value="ECO:0007669"/>
    <property type="project" value="UniProtKB-KW"/>
</dbReference>
<dbReference type="InterPro" id="IPR036526">
    <property type="entry name" value="C-N_Hydrolase_sf"/>
</dbReference>
<proteinExistence type="predicted"/>
<dbReference type="EMBL" id="JBFOHK010000001">
    <property type="protein sequence ID" value="MEW9570300.1"/>
    <property type="molecule type" value="Genomic_DNA"/>
</dbReference>
<dbReference type="PANTHER" id="PTHR43674:SF2">
    <property type="entry name" value="BETA-UREIDOPROPIONASE"/>
    <property type="match status" value="1"/>
</dbReference>
<dbReference type="Proteomes" id="UP001556220">
    <property type="component" value="Unassembled WGS sequence"/>
</dbReference>
<evidence type="ECO:0000256" key="1">
    <source>
        <dbReference type="ARBA" id="ARBA00022801"/>
    </source>
</evidence>
<dbReference type="InterPro" id="IPR050345">
    <property type="entry name" value="Aliph_Amidase/BUP"/>
</dbReference>
<name>A0ABV3Q931_9GAMM</name>
<comment type="caution">
    <text evidence="3">The sequence shown here is derived from an EMBL/GenBank/DDBJ whole genome shotgun (WGS) entry which is preliminary data.</text>
</comment>
<keyword evidence="1 3" id="KW-0378">Hydrolase</keyword>
<evidence type="ECO:0000259" key="2">
    <source>
        <dbReference type="PROSITE" id="PS50263"/>
    </source>
</evidence>
<protein>
    <submittedName>
        <fullName evidence="3">Carbon-nitrogen hydrolase</fullName>
    </submittedName>
</protein>
<gene>
    <name evidence="3" type="ORF">ABQJ54_00905</name>
</gene>
<dbReference type="InterPro" id="IPR003010">
    <property type="entry name" value="C-N_Hydrolase"/>
</dbReference>
<dbReference type="CDD" id="cd07573">
    <property type="entry name" value="CPA"/>
    <property type="match status" value="1"/>
</dbReference>
<dbReference type="SUPFAM" id="SSF56317">
    <property type="entry name" value="Carbon-nitrogen hydrolase"/>
    <property type="match status" value="1"/>
</dbReference>
<dbReference type="Pfam" id="PF00795">
    <property type="entry name" value="CN_hydrolase"/>
    <property type="match status" value="1"/>
</dbReference>
<sequence>MTRKILKAALLQETDRGSRDANLDAIEAGLREAARAGAELVLLQELHNGPYFCQHESVDLFDLAESIPGPATARIGKLAEELKLVVVASLFEQRAAGLYHNTAVVFDRSAVIAGKYRKMHIPDDPGFYEKFYFTPGDLGFEPIDTSVGRLGVLVCWDQWYPEAARLMALAGAELLLYPTAIGWDPNDAQDEKDRQREAWVTVQRGHAVANGLPLLACNRTGHEADPSGTGAGIRFWGTSFVAGPQGEFIAKAGTDQRELLIVEIDMQRSEHVRRIWPFLRDRRIDAYGDLLKRFRD</sequence>
<reference evidence="3 4" key="1">
    <citation type="submission" date="2024-06" db="EMBL/GenBank/DDBJ databases">
        <authorList>
            <person name="Woo H."/>
        </authorList>
    </citation>
    <scope>NUCLEOTIDE SEQUENCE [LARGE SCALE GENOMIC DNA]</scope>
    <source>
        <strain evidence="3 4">Si-c</strain>
    </source>
</reference>
<evidence type="ECO:0000313" key="4">
    <source>
        <dbReference type="Proteomes" id="UP001556220"/>
    </source>
</evidence>
<feature type="domain" description="CN hydrolase" evidence="2">
    <location>
        <begin position="5"/>
        <end position="266"/>
    </location>
</feature>
<organism evidence="3 4">
    <name type="scientific">Rhodanobacter lycopersici</name>
    <dbReference type="NCBI Taxonomy" id="3162487"/>
    <lineage>
        <taxon>Bacteria</taxon>
        <taxon>Pseudomonadati</taxon>
        <taxon>Pseudomonadota</taxon>
        <taxon>Gammaproteobacteria</taxon>
        <taxon>Lysobacterales</taxon>
        <taxon>Rhodanobacteraceae</taxon>
        <taxon>Rhodanobacter</taxon>
    </lineage>
</organism>
<dbReference type="RefSeq" id="WP_367852399.1">
    <property type="nucleotide sequence ID" value="NZ_JBFOHK010000001.1"/>
</dbReference>
<dbReference type="PROSITE" id="PS50263">
    <property type="entry name" value="CN_HYDROLASE"/>
    <property type="match status" value="1"/>
</dbReference>
<dbReference type="Gene3D" id="3.60.110.10">
    <property type="entry name" value="Carbon-nitrogen hydrolase"/>
    <property type="match status" value="1"/>
</dbReference>
<evidence type="ECO:0000313" key="3">
    <source>
        <dbReference type="EMBL" id="MEW9570300.1"/>
    </source>
</evidence>